<dbReference type="EMBL" id="CP098242">
    <property type="protein sequence ID" value="WAW09916.1"/>
    <property type="molecule type" value="Genomic_DNA"/>
</dbReference>
<evidence type="ECO:0000313" key="1">
    <source>
        <dbReference type="EMBL" id="WAW09916.1"/>
    </source>
</evidence>
<reference evidence="1" key="1">
    <citation type="journal article" date="2022" name="Front. Microbiol.">
        <title>New perspectives on an old grouping: The genomic and phenotypic variability of Oxalobacter formigenes and the implications for calcium oxalate stone prevention.</title>
        <authorList>
            <person name="Chmiel J.A."/>
            <person name="Carr C."/>
            <person name="Stuivenberg G.A."/>
            <person name="Venema R."/>
            <person name="Chanyi R.M."/>
            <person name="Al K.F."/>
            <person name="Giguere D."/>
            <person name="Say H."/>
            <person name="Akouris P.P."/>
            <person name="Dominguez Romero S.A."/>
            <person name="Kwong A."/>
            <person name="Tai V."/>
            <person name="Koval S.F."/>
            <person name="Razvi H."/>
            <person name="Bjazevic J."/>
            <person name="Burton J.P."/>
        </authorList>
    </citation>
    <scope>NUCLEOTIDE SEQUENCE</scope>
    <source>
        <strain evidence="1">WoOx3</strain>
    </source>
</reference>
<dbReference type="RefSeq" id="WP_269308920.1">
    <property type="nucleotide sequence ID" value="NZ_CP098242.1"/>
</dbReference>
<dbReference type="AlphaFoldDB" id="A0A9E9P4B0"/>
<gene>
    <name evidence="1" type="ORF">NB640_11950</name>
</gene>
<sequence>MYITVYFDAFLVGVLSGGEDSERLVIEYGGEEISLPIDVDDAHRLQKQLHAGELPGRKGAARLVSRDAVGLPIRYGFSPYPDQTLTRAFELDGFDYTADGYNVNCIGWRNDSNPAGFLAPKGVIPGVDGNFVTDGTEGFEIDVPYQFTNLCTSMGSDTVSVFRDFMATACNIASTPELPRADFLESKGLEAEALIARYFEAAYKRTEK</sequence>
<accession>A0A9E9P4B0</accession>
<dbReference type="KEGG" id="ovb:NB640_11950"/>
<protein>
    <submittedName>
        <fullName evidence="1">Uncharacterized protein</fullName>
    </submittedName>
</protein>
<proteinExistence type="predicted"/>
<organism evidence="1 2">
    <name type="scientific">Oxalobacter vibrioformis</name>
    <dbReference type="NCBI Taxonomy" id="933080"/>
    <lineage>
        <taxon>Bacteria</taxon>
        <taxon>Pseudomonadati</taxon>
        <taxon>Pseudomonadota</taxon>
        <taxon>Betaproteobacteria</taxon>
        <taxon>Burkholderiales</taxon>
        <taxon>Oxalobacteraceae</taxon>
        <taxon>Oxalobacter</taxon>
    </lineage>
</organism>
<evidence type="ECO:0000313" key="2">
    <source>
        <dbReference type="Proteomes" id="UP001156215"/>
    </source>
</evidence>
<keyword evidence="2" id="KW-1185">Reference proteome</keyword>
<dbReference type="Proteomes" id="UP001156215">
    <property type="component" value="Chromosome"/>
</dbReference>
<name>A0A9E9P4B0_9BURK</name>